<dbReference type="PANTHER" id="PTHR31906">
    <property type="entry name" value="PLASTID-LIPID-ASSOCIATED PROTEIN 4, CHLOROPLASTIC-RELATED"/>
    <property type="match status" value="1"/>
</dbReference>
<dbReference type="AlphaFoldDB" id="A0A4S8ICR7"/>
<dbReference type="Pfam" id="PF04755">
    <property type="entry name" value="PAP_fibrillin"/>
    <property type="match status" value="1"/>
</dbReference>
<gene>
    <name evidence="6" type="ORF">C4D60_Mb02t23130</name>
</gene>
<evidence type="ECO:0000313" key="6">
    <source>
        <dbReference type="EMBL" id="THU45928.1"/>
    </source>
</evidence>
<dbReference type="InterPro" id="IPR006843">
    <property type="entry name" value="PAP/fibrillin_dom"/>
</dbReference>
<dbReference type="EMBL" id="PYDT01000011">
    <property type="protein sequence ID" value="THU45928.1"/>
    <property type="molecule type" value="Genomic_DNA"/>
</dbReference>
<proteinExistence type="predicted"/>
<evidence type="ECO:0000259" key="5">
    <source>
        <dbReference type="Pfam" id="PF04755"/>
    </source>
</evidence>
<keyword evidence="7" id="KW-1185">Reference proteome</keyword>
<evidence type="ECO:0000313" key="7">
    <source>
        <dbReference type="Proteomes" id="UP000317650"/>
    </source>
</evidence>
<organism evidence="6 7">
    <name type="scientific">Musa balbisiana</name>
    <name type="common">Banana</name>
    <dbReference type="NCBI Taxonomy" id="52838"/>
    <lineage>
        <taxon>Eukaryota</taxon>
        <taxon>Viridiplantae</taxon>
        <taxon>Streptophyta</taxon>
        <taxon>Embryophyta</taxon>
        <taxon>Tracheophyta</taxon>
        <taxon>Spermatophyta</taxon>
        <taxon>Magnoliopsida</taxon>
        <taxon>Liliopsida</taxon>
        <taxon>Zingiberales</taxon>
        <taxon>Musaceae</taxon>
        <taxon>Musa</taxon>
    </lineage>
</organism>
<feature type="compositionally biased region" description="Low complexity" evidence="4">
    <location>
        <begin position="1"/>
        <end position="23"/>
    </location>
</feature>
<reference evidence="6 7" key="1">
    <citation type="journal article" date="2019" name="Nat. Plants">
        <title>Genome sequencing of Musa balbisiana reveals subgenome evolution and function divergence in polyploid bananas.</title>
        <authorList>
            <person name="Yao X."/>
        </authorList>
    </citation>
    <scope>NUCLEOTIDE SEQUENCE [LARGE SCALE GENOMIC DNA]</scope>
    <source>
        <strain evidence="7">cv. DH-PKW</strain>
        <tissue evidence="6">Leaves</tissue>
    </source>
</reference>
<dbReference type="STRING" id="52838.A0A4S8ICR7"/>
<protein>
    <recommendedName>
        <fullName evidence="5">Plastid lipid-associated protein/fibrillin conserved domain-containing protein</fullName>
    </recommendedName>
</protein>
<feature type="domain" description="Plastid lipid-associated protein/fibrillin conserved" evidence="5">
    <location>
        <begin position="73"/>
        <end position="256"/>
    </location>
</feature>
<dbReference type="GO" id="GO:0009536">
    <property type="term" value="C:plastid"/>
    <property type="evidence" value="ECO:0007669"/>
    <property type="project" value="UniProtKB-SubCell"/>
</dbReference>
<feature type="region of interest" description="Disordered" evidence="4">
    <location>
        <begin position="1"/>
        <end position="47"/>
    </location>
</feature>
<comment type="caution">
    <text evidence="6">The sequence shown here is derived from an EMBL/GenBank/DDBJ whole genome shotgun (WGS) entry which is preliminary data.</text>
</comment>
<sequence length="268" mass="29840">MALASSHLAPPSASLPAPRSLHLVRPQLPFPSSSRRPRKTGAAAPPEAASLRWRAGVSFFPSFLKKKARSPEEIKEELLEAIAPLDRGADATPDDQERIDQIARELEAVNTVKEPFKSDLINGKWELIYTTSRSILQVQLTATCGIAYEILGALFTVSYLIQRPKFLRPNGEIYQAINADTLRAQNMETWPYFNQVTANLVPLNAKRVNVQFDTFKIFGLIPIKAPGRGRGELEITYLDEEIRISRGDKGNLFILKMVDPSYRVPVGG</sequence>
<accession>A0A4S8ICR7</accession>
<evidence type="ECO:0000256" key="2">
    <source>
        <dbReference type="ARBA" id="ARBA00022640"/>
    </source>
</evidence>
<keyword evidence="2" id="KW-0934">Plastid</keyword>
<dbReference type="InterPro" id="IPR039633">
    <property type="entry name" value="PAP"/>
</dbReference>
<name>A0A4S8ICR7_MUSBA</name>
<dbReference type="Proteomes" id="UP000317650">
    <property type="component" value="Chromosome 2"/>
</dbReference>
<evidence type="ECO:0000256" key="1">
    <source>
        <dbReference type="ARBA" id="ARBA00004474"/>
    </source>
</evidence>
<comment type="subcellular location">
    <subcellularLocation>
        <location evidence="1">Plastid</location>
    </subcellularLocation>
</comment>
<keyword evidence="3" id="KW-0809">Transit peptide</keyword>
<evidence type="ECO:0000256" key="4">
    <source>
        <dbReference type="SAM" id="MobiDB-lite"/>
    </source>
</evidence>
<evidence type="ECO:0000256" key="3">
    <source>
        <dbReference type="ARBA" id="ARBA00022946"/>
    </source>
</evidence>